<name>A0AAW4X2H3_9FIRM</name>
<protein>
    <submittedName>
        <fullName evidence="4">Cobalamin-dependent protein</fullName>
    </submittedName>
</protein>
<keyword evidence="5" id="KW-1185">Reference proteome</keyword>
<dbReference type="GO" id="GO:0005829">
    <property type="term" value="C:cytosol"/>
    <property type="evidence" value="ECO:0007669"/>
    <property type="project" value="TreeGrafter"/>
</dbReference>
<evidence type="ECO:0000313" key="5">
    <source>
        <dbReference type="Proteomes" id="UP001199296"/>
    </source>
</evidence>
<gene>
    <name evidence="4" type="ORF">LJ207_11595</name>
</gene>
<comment type="caution">
    <text evidence="4">The sequence shown here is derived from an EMBL/GenBank/DDBJ whole genome shotgun (WGS) entry which is preliminary data.</text>
</comment>
<dbReference type="PANTHER" id="PTHR45833">
    <property type="entry name" value="METHIONINE SYNTHASE"/>
    <property type="match status" value="1"/>
</dbReference>
<dbReference type="RefSeq" id="WP_229346657.1">
    <property type="nucleotide sequence ID" value="NZ_JAJFAT010000023.1"/>
</dbReference>
<dbReference type="InterPro" id="IPR003759">
    <property type="entry name" value="Cbl-bd_cap"/>
</dbReference>
<keyword evidence="2" id="KW-0170">Cobalt</keyword>
<dbReference type="EMBL" id="JAJFAT010000023">
    <property type="protein sequence ID" value="MCC3145958.1"/>
    <property type="molecule type" value="Genomic_DNA"/>
</dbReference>
<dbReference type="Gene3D" id="3.40.50.280">
    <property type="entry name" value="Cobalamin-binding domain"/>
    <property type="match status" value="1"/>
</dbReference>
<dbReference type="InterPro" id="IPR036724">
    <property type="entry name" value="Cobalamin-bd_sf"/>
</dbReference>
<accession>A0AAW4X2H3</accession>
<evidence type="ECO:0000256" key="1">
    <source>
        <dbReference type="ARBA" id="ARBA00022723"/>
    </source>
</evidence>
<evidence type="ECO:0000313" key="4">
    <source>
        <dbReference type="EMBL" id="MCC3145958.1"/>
    </source>
</evidence>
<dbReference type="GO" id="GO:0046653">
    <property type="term" value="P:tetrahydrofolate metabolic process"/>
    <property type="evidence" value="ECO:0007669"/>
    <property type="project" value="TreeGrafter"/>
</dbReference>
<feature type="domain" description="B12-binding" evidence="3">
    <location>
        <begin position="89"/>
        <end position="214"/>
    </location>
</feature>
<sequence>MKVPDMIVADFKSALLNIDRIKAAEIFKDIYAEDQSFESLEHLTAKSLEKIGDEWENGQVSLSQVYMSGVISEELIENYLPDDEVFYNDNIKIAIGVLQDYHGLGKKIIYSVLKAGGYKIIDFGEGLTVEEIVNKTLKNDINILLISTLMLSSALKVKNVVDILRDNNSPVKVIVGGAPFRLDNDLWQKVDADFDGKNGSRVLKILNKYTGGGQ</sequence>
<dbReference type="GO" id="GO:0050667">
    <property type="term" value="P:homocysteine metabolic process"/>
    <property type="evidence" value="ECO:0007669"/>
    <property type="project" value="TreeGrafter"/>
</dbReference>
<dbReference type="GO" id="GO:0008705">
    <property type="term" value="F:methionine synthase activity"/>
    <property type="evidence" value="ECO:0007669"/>
    <property type="project" value="TreeGrafter"/>
</dbReference>
<dbReference type="PROSITE" id="PS51332">
    <property type="entry name" value="B12_BINDING"/>
    <property type="match status" value="1"/>
</dbReference>
<dbReference type="Pfam" id="PF02310">
    <property type="entry name" value="B12-binding"/>
    <property type="match status" value="1"/>
</dbReference>
<proteinExistence type="predicted"/>
<keyword evidence="1" id="KW-0479">Metal-binding</keyword>
<evidence type="ECO:0000256" key="2">
    <source>
        <dbReference type="ARBA" id="ARBA00023285"/>
    </source>
</evidence>
<dbReference type="Proteomes" id="UP001199296">
    <property type="component" value="Unassembled WGS sequence"/>
</dbReference>
<dbReference type="InterPro" id="IPR036594">
    <property type="entry name" value="Meth_synthase_dom"/>
</dbReference>
<dbReference type="GO" id="GO:0031419">
    <property type="term" value="F:cobalamin binding"/>
    <property type="evidence" value="ECO:0007669"/>
    <property type="project" value="InterPro"/>
</dbReference>
<dbReference type="GO" id="GO:0046872">
    <property type="term" value="F:metal ion binding"/>
    <property type="evidence" value="ECO:0007669"/>
    <property type="project" value="UniProtKB-KW"/>
</dbReference>
<dbReference type="AlphaFoldDB" id="A0AAW4X2H3"/>
<dbReference type="InterPro" id="IPR006158">
    <property type="entry name" value="Cobalamin-bd"/>
</dbReference>
<dbReference type="SUPFAM" id="SSF52242">
    <property type="entry name" value="Cobalamin (vitamin B12)-binding domain"/>
    <property type="match status" value="1"/>
</dbReference>
<dbReference type="Pfam" id="PF02607">
    <property type="entry name" value="B12-binding_2"/>
    <property type="match status" value="1"/>
</dbReference>
<organism evidence="4 5">
    <name type="scientific">Halanaerobium polyolivorans</name>
    <dbReference type="NCBI Taxonomy" id="2886943"/>
    <lineage>
        <taxon>Bacteria</taxon>
        <taxon>Bacillati</taxon>
        <taxon>Bacillota</taxon>
        <taxon>Clostridia</taxon>
        <taxon>Halanaerobiales</taxon>
        <taxon>Halanaerobiaceae</taxon>
        <taxon>Halanaerobium</taxon>
    </lineage>
</organism>
<dbReference type="InterPro" id="IPR050554">
    <property type="entry name" value="Met_Synthase/Corrinoid"/>
</dbReference>
<reference evidence="4 5" key="1">
    <citation type="submission" date="2021-10" db="EMBL/GenBank/DDBJ databases">
        <authorList>
            <person name="Grouzdev D.S."/>
            <person name="Pantiukh K.S."/>
            <person name="Krutkina M.S."/>
        </authorList>
    </citation>
    <scope>NUCLEOTIDE SEQUENCE [LARGE SCALE GENOMIC DNA]</scope>
    <source>
        <strain evidence="4 5">Z-7514</strain>
    </source>
</reference>
<evidence type="ECO:0000259" key="3">
    <source>
        <dbReference type="PROSITE" id="PS51332"/>
    </source>
</evidence>
<dbReference type="PANTHER" id="PTHR45833:SF1">
    <property type="entry name" value="METHIONINE SYNTHASE"/>
    <property type="match status" value="1"/>
</dbReference>
<dbReference type="Gene3D" id="1.10.1240.10">
    <property type="entry name" value="Methionine synthase domain"/>
    <property type="match status" value="1"/>
</dbReference>